<name>A0A0W7X6E1_9ACTN</name>
<reference evidence="2 3" key="1">
    <citation type="submission" date="2015-12" db="EMBL/GenBank/DDBJ databases">
        <title>Draft genome sequence of Streptomyces silvensis ATCC 53525, a producer of novel hormone antagonists.</title>
        <authorList>
            <person name="Johnston C.W."/>
            <person name="Li Y."/>
            <person name="Magarvey N.A."/>
        </authorList>
    </citation>
    <scope>NUCLEOTIDE SEQUENCE [LARGE SCALE GENOMIC DNA]</scope>
    <source>
        <strain evidence="2 3">ATCC 53525</strain>
    </source>
</reference>
<dbReference type="AlphaFoldDB" id="A0A0W7X6E1"/>
<dbReference type="Pfam" id="PF19575">
    <property type="entry name" value="HTH_58"/>
    <property type="match status" value="1"/>
</dbReference>
<sequence length="68" mass="7495">MTTTRRPRLKGTDREETARRAAELYAQGCTIASVARQLDLSYFLARTLLLEAGVTLRARGGWGRKAAA</sequence>
<dbReference type="OrthoDB" id="4324904at2"/>
<feature type="domain" description="Helix-turn-helix" evidence="1">
    <location>
        <begin position="5"/>
        <end position="63"/>
    </location>
</feature>
<evidence type="ECO:0000259" key="1">
    <source>
        <dbReference type="Pfam" id="PF19575"/>
    </source>
</evidence>
<dbReference type="Proteomes" id="UP000054804">
    <property type="component" value="Unassembled WGS sequence"/>
</dbReference>
<evidence type="ECO:0000313" key="3">
    <source>
        <dbReference type="Proteomes" id="UP000054804"/>
    </source>
</evidence>
<dbReference type="EMBL" id="LOCL01000030">
    <property type="protein sequence ID" value="KUF18424.1"/>
    <property type="molecule type" value="Genomic_DNA"/>
</dbReference>
<keyword evidence="3" id="KW-1185">Reference proteome</keyword>
<dbReference type="RefSeq" id="WP_058847333.1">
    <property type="nucleotide sequence ID" value="NZ_LOCL01000030.1"/>
</dbReference>
<accession>A0A0W7X6E1</accession>
<comment type="caution">
    <text evidence="2">The sequence shown here is derived from an EMBL/GenBank/DDBJ whole genome shotgun (WGS) entry which is preliminary data.</text>
</comment>
<dbReference type="InterPro" id="IPR045745">
    <property type="entry name" value="HTH_58_Actinobacteria-type"/>
</dbReference>
<dbReference type="STRING" id="1765722.AT728_18925"/>
<proteinExistence type="predicted"/>
<organism evidence="2 3">
    <name type="scientific">Streptomyces silvensis</name>
    <dbReference type="NCBI Taxonomy" id="1765722"/>
    <lineage>
        <taxon>Bacteria</taxon>
        <taxon>Bacillati</taxon>
        <taxon>Actinomycetota</taxon>
        <taxon>Actinomycetes</taxon>
        <taxon>Kitasatosporales</taxon>
        <taxon>Streptomycetaceae</taxon>
        <taxon>Streptomyces</taxon>
    </lineage>
</organism>
<evidence type="ECO:0000313" key="2">
    <source>
        <dbReference type="EMBL" id="KUF18424.1"/>
    </source>
</evidence>
<gene>
    <name evidence="2" type="ORF">AT728_18925</name>
</gene>
<protein>
    <recommendedName>
        <fullName evidence="1">Helix-turn-helix domain-containing protein</fullName>
    </recommendedName>
</protein>